<proteinExistence type="predicted"/>
<feature type="non-terminal residue" evidence="2">
    <location>
        <position position="303"/>
    </location>
</feature>
<dbReference type="InterPro" id="IPR016024">
    <property type="entry name" value="ARM-type_fold"/>
</dbReference>
<dbReference type="AlphaFoldDB" id="A0A3Q0J5U0"/>
<evidence type="ECO:0000313" key="1">
    <source>
        <dbReference type="Proteomes" id="UP000079169"/>
    </source>
</evidence>
<dbReference type="InterPro" id="IPR011989">
    <property type="entry name" value="ARM-like"/>
</dbReference>
<dbReference type="Proteomes" id="UP000079169">
    <property type="component" value="Unplaced"/>
</dbReference>
<evidence type="ECO:0000313" key="2">
    <source>
        <dbReference type="RefSeq" id="XP_026683844.1"/>
    </source>
</evidence>
<protein>
    <submittedName>
        <fullName evidence="2">Uncharacterized protein LOC113469961</fullName>
    </submittedName>
</protein>
<reference evidence="2" key="1">
    <citation type="submission" date="2025-08" db="UniProtKB">
        <authorList>
            <consortium name="RefSeq"/>
        </authorList>
    </citation>
    <scope>IDENTIFICATION</scope>
</reference>
<name>A0A3Q0J5U0_DIACI</name>
<sequence>MEYIIHFCKLLRRYDFHNEKNLKEFHSAQGCLLLLSFLQYEHLQVEIACLEQLERYTKTKKYASYLYEVFPKIMQHLRVKYVKLDGNDDELQRAILAVKLIKNISRGEKAKKAFENEKHLVHIFLSFHKCCKLLNKPSRMGEVAFYYAGVIIEILSNMSEKDICKSKITRQGVPSKLKPFFQDPRFQNDVMFLCKNLSTIESNRVLFLEENFLMYVADMLKHNILPKQFLPCTELVGNLLKSPRFVDFVKSDDMVQILTSIVWQDSQLKMYKSSEKLTTQFLEMLQSFIHKYKEDSCVEFLTP</sequence>
<dbReference type="GeneID" id="113469961"/>
<accession>A0A3Q0J5U0</accession>
<organism evidence="1 2">
    <name type="scientific">Diaphorina citri</name>
    <name type="common">Asian citrus psyllid</name>
    <dbReference type="NCBI Taxonomy" id="121845"/>
    <lineage>
        <taxon>Eukaryota</taxon>
        <taxon>Metazoa</taxon>
        <taxon>Ecdysozoa</taxon>
        <taxon>Arthropoda</taxon>
        <taxon>Hexapoda</taxon>
        <taxon>Insecta</taxon>
        <taxon>Pterygota</taxon>
        <taxon>Neoptera</taxon>
        <taxon>Paraneoptera</taxon>
        <taxon>Hemiptera</taxon>
        <taxon>Sternorrhyncha</taxon>
        <taxon>Psylloidea</taxon>
        <taxon>Psyllidae</taxon>
        <taxon>Diaphorininae</taxon>
        <taxon>Diaphorina</taxon>
    </lineage>
</organism>
<dbReference type="SUPFAM" id="SSF48371">
    <property type="entry name" value="ARM repeat"/>
    <property type="match status" value="1"/>
</dbReference>
<dbReference type="KEGG" id="dci:113469961"/>
<dbReference type="PaxDb" id="121845-A0A3Q0J5U0"/>
<dbReference type="RefSeq" id="XP_026683844.1">
    <property type="nucleotide sequence ID" value="XM_026828043.1"/>
</dbReference>
<keyword evidence="1" id="KW-1185">Reference proteome</keyword>
<gene>
    <name evidence="2" type="primary">LOC113469961</name>
</gene>
<dbReference type="Gene3D" id="1.25.10.10">
    <property type="entry name" value="Leucine-rich Repeat Variant"/>
    <property type="match status" value="1"/>
</dbReference>